<accession>A0A0P1AAK3</accession>
<evidence type="ECO:0000313" key="3">
    <source>
        <dbReference type="Proteomes" id="UP000054928"/>
    </source>
</evidence>
<dbReference type="EMBL" id="CCYD01000290">
    <property type="protein sequence ID" value="CEG37769.1"/>
    <property type="molecule type" value="Genomic_DNA"/>
</dbReference>
<protein>
    <submittedName>
        <fullName evidence="2">Uncharacterized protein</fullName>
    </submittedName>
</protein>
<dbReference type="OMA" id="IMAFRET"/>
<evidence type="ECO:0000313" key="2">
    <source>
        <dbReference type="EMBL" id="CEG37769.1"/>
    </source>
</evidence>
<keyword evidence="1" id="KW-0175">Coiled coil</keyword>
<organism evidence="2 3">
    <name type="scientific">Plasmopara halstedii</name>
    <name type="common">Downy mildew of sunflower</name>
    <dbReference type="NCBI Taxonomy" id="4781"/>
    <lineage>
        <taxon>Eukaryota</taxon>
        <taxon>Sar</taxon>
        <taxon>Stramenopiles</taxon>
        <taxon>Oomycota</taxon>
        <taxon>Peronosporomycetes</taxon>
        <taxon>Peronosporales</taxon>
        <taxon>Peronosporaceae</taxon>
        <taxon>Plasmopara</taxon>
    </lineage>
</organism>
<reference evidence="3" key="1">
    <citation type="submission" date="2014-09" db="EMBL/GenBank/DDBJ databases">
        <authorList>
            <person name="Sharma Rahul"/>
            <person name="Thines Marco"/>
        </authorList>
    </citation>
    <scope>NUCLEOTIDE SEQUENCE [LARGE SCALE GENOMIC DNA]</scope>
</reference>
<proteinExistence type="predicted"/>
<feature type="coiled-coil region" evidence="1">
    <location>
        <begin position="101"/>
        <end position="180"/>
    </location>
</feature>
<dbReference type="GeneID" id="36400879"/>
<name>A0A0P1AAK3_PLAHL</name>
<sequence length="448" mass="52752">MKIAELLNEPTSTTQHHRVKRMDMLSLDLLTRKRKYRSDLSMNKTGDFGTLSQLIARKVEETRSNNPVVKECCRNTLLYHNLPPVKLEKRIKQRMLVRRSYHRKIDTLMKLQNEMKSLESKCRDVIVLRQRISQSFEPFESEKQRCEQLRKQYSQLSITQEKLRHENKQLRLKSMELSKARTRIRILLNEELQEEKEARVKGKLLGLSMSCHTQPYVRTSLSIPVPAMKKVKRKFKLKFTPITVDECLTIVREAYTDVRAFTDKQRYETTGTTVFGWRDRHEVNGEKLRFFLEKTFRHVTASEICKRMWDLVSSEQDLNRIYASDVAIRFHLVQRVNDENTDDVGNFMLLLRSVDPMARGIFEPTTAKLCDFSVVKKEIWSDVFSWGLYERVGELGQHCRNYLGGFMSNLVTRRNIEFWLVHILLIAVRFENEVVGPHFLSDGVTNQS</sequence>
<keyword evidence="3" id="KW-1185">Reference proteome</keyword>
<dbReference type="AlphaFoldDB" id="A0A0P1AAK3"/>
<dbReference type="OrthoDB" id="109545at2759"/>
<dbReference type="RefSeq" id="XP_024574138.1">
    <property type="nucleotide sequence ID" value="XM_024723130.1"/>
</dbReference>
<evidence type="ECO:0000256" key="1">
    <source>
        <dbReference type="SAM" id="Coils"/>
    </source>
</evidence>
<dbReference type="Proteomes" id="UP000054928">
    <property type="component" value="Unassembled WGS sequence"/>
</dbReference>